<dbReference type="InterPro" id="IPR002068">
    <property type="entry name" value="A-crystallin/Hsp20_dom"/>
</dbReference>
<dbReference type="InterPro" id="IPR008978">
    <property type="entry name" value="HSP20-like_chaperone"/>
</dbReference>
<accession>A0A397IWD0</accession>
<comment type="similarity">
    <text evidence="2 3">Belongs to the small heat shock protein (HSP20) family.</text>
</comment>
<keyword evidence="1" id="KW-0346">Stress response</keyword>
<feature type="domain" description="SHSP" evidence="4">
    <location>
        <begin position="88"/>
        <end position="195"/>
    </location>
</feature>
<evidence type="ECO:0000256" key="2">
    <source>
        <dbReference type="PROSITE-ProRule" id="PRU00285"/>
    </source>
</evidence>
<dbReference type="OrthoDB" id="1431247at2759"/>
<evidence type="ECO:0000313" key="6">
    <source>
        <dbReference type="Proteomes" id="UP000266861"/>
    </source>
</evidence>
<protein>
    <recommendedName>
        <fullName evidence="4">SHSP domain-containing protein</fullName>
    </recommendedName>
</protein>
<name>A0A397IWD0_9GLOM</name>
<dbReference type="PANTHER" id="PTHR11527">
    <property type="entry name" value="HEAT-SHOCK PROTEIN 20 FAMILY MEMBER"/>
    <property type="match status" value="1"/>
</dbReference>
<evidence type="ECO:0000256" key="3">
    <source>
        <dbReference type="RuleBase" id="RU003616"/>
    </source>
</evidence>
<evidence type="ECO:0000259" key="4">
    <source>
        <dbReference type="PROSITE" id="PS01031"/>
    </source>
</evidence>
<dbReference type="Proteomes" id="UP000266861">
    <property type="component" value="Unassembled WGS sequence"/>
</dbReference>
<comment type="caution">
    <text evidence="5">The sequence shown here is derived from an EMBL/GenBank/DDBJ whole genome shotgun (WGS) entry which is preliminary data.</text>
</comment>
<gene>
    <name evidence="5" type="ORF">Glove_187g86</name>
</gene>
<keyword evidence="6" id="KW-1185">Reference proteome</keyword>
<dbReference type="PROSITE" id="PS01031">
    <property type="entry name" value="SHSP"/>
    <property type="match status" value="1"/>
</dbReference>
<evidence type="ECO:0000256" key="1">
    <source>
        <dbReference type="ARBA" id="ARBA00023016"/>
    </source>
</evidence>
<dbReference type="Pfam" id="PF00011">
    <property type="entry name" value="HSP20"/>
    <property type="match status" value="1"/>
</dbReference>
<evidence type="ECO:0000313" key="5">
    <source>
        <dbReference type="EMBL" id="RHZ76940.1"/>
    </source>
</evidence>
<reference evidence="5 6" key="1">
    <citation type="submission" date="2018-08" db="EMBL/GenBank/DDBJ databases">
        <title>Genome and evolution of the arbuscular mycorrhizal fungus Diversispora epigaea (formerly Glomus versiforme) and its bacterial endosymbionts.</title>
        <authorList>
            <person name="Sun X."/>
            <person name="Fei Z."/>
            <person name="Harrison M."/>
        </authorList>
    </citation>
    <scope>NUCLEOTIDE SEQUENCE [LARGE SCALE GENOMIC DNA]</scope>
    <source>
        <strain evidence="5 6">IT104</strain>
    </source>
</reference>
<dbReference type="InterPro" id="IPR031107">
    <property type="entry name" value="Small_HSP"/>
</dbReference>
<dbReference type="Gene3D" id="2.60.40.790">
    <property type="match status" value="1"/>
</dbReference>
<dbReference type="AlphaFoldDB" id="A0A397IWD0"/>
<dbReference type="EMBL" id="PQFF01000177">
    <property type="protein sequence ID" value="RHZ76940.1"/>
    <property type="molecule type" value="Genomic_DNA"/>
</dbReference>
<sequence>MALFDTFVIDPDSTFYDPFFREPLFDYGGWDLGSGWRDLGWDTDFLGRDRGDYGREASTRKGDFRRNAPIQNVVPRHARSRVMAEREGDNIVWRPSTDIYDTGDDFVIHVDLPGVPREDISIDLCDGKLIVFGESKRKPSYEAAASHVRERNIGRFRKHVFLPPREDLDVEQIKATYENGLLEIKIPRKKGIQIQ</sequence>
<proteinExistence type="inferred from homology"/>
<dbReference type="CDD" id="cd06464">
    <property type="entry name" value="ACD_sHsps-like"/>
    <property type="match status" value="1"/>
</dbReference>
<dbReference type="STRING" id="1348612.A0A397IWD0"/>
<organism evidence="5 6">
    <name type="scientific">Diversispora epigaea</name>
    <dbReference type="NCBI Taxonomy" id="1348612"/>
    <lineage>
        <taxon>Eukaryota</taxon>
        <taxon>Fungi</taxon>
        <taxon>Fungi incertae sedis</taxon>
        <taxon>Mucoromycota</taxon>
        <taxon>Glomeromycotina</taxon>
        <taxon>Glomeromycetes</taxon>
        <taxon>Diversisporales</taxon>
        <taxon>Diversisporaceae</taxon>
        <taxon>Diversispora</taxon>
    </lineage>
</organism>
<dbReference type="SUPFAM" id="SSF49764">
    <property type="entry name" value="HSP20-like chaperones"/>
    <property type="match status" value="1"/>
</dbReference>